<keyword evidence="2" id="KW-0119">Carbohydrate metabolism</keyword>
<dbReference type="Gene3D" id="2.115.10.20">
    <property type="entry name" value="Glycosyl hydrolase domain, family 43"/>
    <property type="match status" value="1"/>
</dbReference>
<keyword evidence="1" id="KW-0624">Polysaccharide degradation</keyword>
<organism evidence="4 5">
    <name type="scientific">Marinilabilia salmonicolor</name>
    <dbReference type="NCBI Taxonomy" id="989"/>
    <lineage>
        <taxon>Bacteria</taxon>
        <taxon>Pseudomonadati</taxon>
        <taxon>Bacteroidota</taxon>
        <taxon>Bacteroidia</taxon>
        <taxon>Marinilabiliales</taxon>
        <taxon>Marinilabiliaceae</taxon>
        <taxon>Marinilabilia</taxon>
    </lineage>
</organism>
<name>A0A368V0T4_9BACT</name>
<keyword evidence="1" id="KW-0858">Xylan degradation</keyword>
<proteinExistence type="predicted"/>
<evidence type="ECO:0000256" key="3">
    <source>
        <dbReference type="SAM" id="SignalP"/>
    </source>
</evidence>
<gene>
    <name evidence="4" type="ORF">DFO77_11349</name>
</gene>
<evidence type="ECO:0000256" key="2">
    <source>
        <dbReference type="ARBA" id="ARBA00023277"/>
    </source>
</evidence>
<reference evidence="4 5" key="1">
    <citation type="submission" date="2018-07" db="EMBL/GenBank/DDBJ databases">
        <title>Freshwater and sediment microbial communities from various areas in North America, analyzing microbe dynamics in response to fracking.</title>
        <authorList>
            <person name="Lamendella R."/>
        </authorList>
    </citation>
    <scope>NUCLEOTIDE SEQUENCE [LARGE SCALE GENOMIC DNA]</scope>
    <source>
        <strain evidence="4 5">160A</strain>
    </source>
</reference>
<accession>A0A368V0T4</accession>
<evidence type="ECO:0000313" key="5">
    <source>
        <dbReference type="Proteomes" id="UP000252733"/>
    </source>
</evidence>
<dbReference type="SUPFAM" id="SSF75005">
    <property type="entry name" value="Arabinanase/levansucrase/invertase"/>
    <property type="match status" value="1"/>
</dbReference>
<evidence type="ECO:0000256" key="1">
    <source>
        <dbReference type="ARBA" id="ARBA00022651"/>
    </source>
</evidence>
<keyword evidence="5" id="KW-1185">Reference proteome</keyword>
<dbReference type="EMBL" id="QPIZ01000013">
    <property type="protein sequence ID" value="RCW33284.1"/>
    <property type="molecule type" value="Genomic_DNA"/>
</dbReference>
<keyword evidence="3" id="KW-0732">Signal</keyword>
<dbReference type="Proteomes" id="UP000252733">
    <property type="component" value="Unassembled WGS sequence"/>
</dbReference>
<feature type="signal peptide" evidence="3">
    <location>
        <begin position="1"/>
        <end position="19"/>
    </location>
</feature>
<evidence type="ECO:0008006" key="6">
    <source>
        <dbReference type="Google" id="ProtNLM"/>
    </source>
</evidence>
<dbReference type="PANTHER" id="PTHR43772">
    <property type="entry name" value="ENDO-1,4-BETA-XYLANASE"/>
    <property type="match status" value="1"/>
</dbReference>
<dbReference type="InterPro" id="IPR023296">
    <property type="entry name" value="Glyco_hydro_beta-prop_sf"/>
</dbReference>
<dbReference type="PANTHER" id="PTHR43772:SF2">
    <property type="entry name" value="PUTATIVE (AFU_ORTHOLOGUE AFUA_2G04480)-RELATED"/>
    <property type="match status" value="1"/>
</dbReference>
<dbReference type="PROSITE" id="PS51257">
    <property type="entry name" value="PROKAR_LIPOPROTEIN"/>
    <property type="match status" value="1"/>
</dbReference>
<sequence length="702" mass="78444">MSKLKISLKTHFFSWLILATSLFSCSNTKEGSDEQIYVSKNSQYVHHAAGNPYLPLWEHLPDGEPRVFEDPDNPGKYRAYIIGSHDVRYESYCGPDIRMWSAPVEDLSTWRDEGPIFTYEIEGQWDVMYAPDLVEVKRKDGTKEYYLYPHSRGPNREAMVAKGSRPDGPFTPINLTEDGTRTVPGSILGFDPAVYIEYVTDPNDPDYEIGFRAYGYWGFQRSMAAQLDQETMYSVRPGTDVIDYFLPASSRYGEIRDPEGTEYPCIYEDEDLGRFNFFEASSIRKVGNKYITVYSGYSGPDYGVGSSNSTLRYAVGDSPLGPWKSGGVLVDSRGIVPNRDGSGLQTTNGGHNTHGSIELINGQWYAFYHRPPRNFGFARQAVVAPVTIEWDEKPVAEGGGARIRAFDPYAEDQIWTAKDSQGNEYTGAEVTSEGFHIYGLDPYQYYSAGYACYLSDVNLQQDSWDIWDNHMPIAYVKNGNIIGYKYFGFGGLDEDKKGLKAFDGTKKGNETAFNLFLTPKTDKSFKVNVWLDGPWDNEVWNGTKIGEIVVPENSSKESTRFTIDVSEFVDNLDEKHAIFLVAESDSQDKLFDLAGLGFSKKGTELKRPVPPTVSIAVNGEAIEVPETPVRSTNANGIVGYDQYETTVMLPSNTPGIPEVTATSDNDAVKFEIQQAHSITGRAIVHCDYNGVVKTYNILFSGK</sequence>
<dbReference type="AlphaFoldDB" id="A0A368V0T4"/>
<protein>
    <recommendedName>
        <fullName evidence="6">Glycosyl hydrolase family 43</fullName>
    </recommendedName>
</protein>
<dbReference type="RefSeq" id="WP_114437170.1">
    <property type="nucleotide sequence ID" value="NZ_QPIZ01000013.1"/>
</dbReference>
<feature type="chain" id="PRO_5016835847" description="Glycosyl hydrolase family 43" evidence="3">
    <location>
        <begin position="20"/>
        <end position="702"/>
    </location>
</feature>
<comment type="caution">
    <text evidence="4">The sequence shown here is derived from an EMBL/GenBank/DDBJ whole genome shotgun (WGS) entry which is preliminary data.</text>
</comment>
<evidence type="ECO:0000313" key="4">
    <source>
        <dbReference type="EMBL" id="RCW33284.1"/>
    </source>
</evidence>
<dbReference type="InterPro" id="IPR052176">
    <property type="entry name" value="Glycosyl_Hydrlase_43_Enz"/>
</dbReference>
<dbReference type="GO" id="GO:0045493">
    <property type="term" value="P:xylan catabolic process"/>
    <property type="evidence" value="ECO:0007669"/>
    <property type="project" value="UniProtKB-KW"/>
</dbReference>